<name>A0A1V4ATH2_9BACT</name>
<dbReference type="PANTHER" id="PTHR42685:SF22">
    <property type="entry name" value="CONDITIONED MEDIUM FACTOR RECEPTOR 1"/>
    <property type="match status" value="1"/>
</dbReference>
<proteinExistence type="predicted"/>
<protein>
    <recommendedName>
        <fullName evidence="3">FAD-binding domain-containing protein</fullName>
    </recommendedName>
</protein>
<reference evidence="1 2" key="1">
    <citation type="journal article" date="2017" name="Water Res.">
        <title>Discovery and metagenomic analysis of an anammox bacterial enrichment related to Candidatus "Brocadia caroliniensis" in a full-scale glycerol-fed nitritation-denitritation separate centrate treatment process.</title>
        <authorList>
            <person name="Park H."/>
            <person name="Brotto A.C."/>
            <person name="van Loosdrecht M.C."/>
            <person name="Chandran K."/>
        </authorList>
    </citation>
    <scope>NUCLEOTIDE SEQUENCE [LARGE SCALE GENOMIC DNA]</scope>
    <source>
        <strain evidence="1">26THWARD</strain>
    </source>
</reference>
<accession>A0A1V4ATH2</accession>
<organism evidence="1 2">
    <name type="scientific">Candidatus Brocadia carolinensis</name>
    <dbReference type="NCBI Taxonomy" id="1004156"/>
    <lineage>
        <taxon>Bacteria</taxon>
        <taxon>Pseudomonadati</taxon>
        <taxon>Planctomycetota</taxon>
        <taxon>Candidatus Brocadiia</taxon>
        <taxon>Candidatus Brocadiales</taxon>
        <taxon>Candidatus Brocadiaceae</taxon>
        <taxon>Candidatus Brocadia</taxon>
    </lineage>
</organism>
<dbReference type="PRINTS" id="PR00420">
    <property type="entry name" value="RNGMNOXGNASE"/>
</dbReference>
<evidence type="ECO:0000313" key="2">
    <source>
        <dbReference type="Proteomes" id="UP000189681"/>
    </source>
</evidence>
<gene>
    <name evidence="1" type="ORF">AYP45_09205</name>
</gene>
<dbReference type="InterPro" id="IPR050407">
    <property type="entry name" value="Geranylgeranyl_reductase"/>
</dbReference>
<evidence type="ECO:0000313" key="1">
    <source>
        <dbReference type="EMBL" id="OOP56415.1"/>
    </source>
</evidence>
<dbReference type="STRING" id="1004156.AYP45_09205"/>
<dbReference type="PANTHER" id="PTHR42685">
    <property type="entry name" value="GERANYLGERANYL DIPHOSPHATE REDUCTASE"/>
    <property type="match status" value="1"/>
</dbReference>
<dbReference type="Gene3D" id="3.50.50.60">
    <property type="entry name" value="FAD/NAD(P)-binding domain"/>
    <property type="match status" value="1"/>
</dbReference>
<dbReference type="EMBL" id="AYTS01000083">
    <property type="protein sequence ID" value="OOP56415.1"/>
    <property type="molecule type" value="Genomic_DNA"/>
</dbReference>
<dbReference type="InterPro" id="IPR036188">
    <property type="entry name" value="FAD/NAD-bd_sf"/>
</dbReference>
<dbReference type="AlphaFoldDB" id="A0A1V4ATH2"/>
<dbReference type="SUPFAM" id="SSF51905">
    <property type="entry name" value="FAD/NAD(P)-binding domain"/>
    <property type="match status" value="1"/>
</dbReference>
<dbReference type="Proteomes" id="UP000189681">
    <property type="component" value="Unassembled WGS sequence"/>
</dbReference>
<comment type="caution">
    <text evidence="1">The sequence shown here is derived from an EMBL/GenBank/DDBJ whole genome shotgun (WGS) entry which is preliminary data.</text>
</comment>
<sequence>MTVKYDVVVVGVGPSGAAAARGLVNKGFKVLVIEKKKLPRYKICSGIIFKKSQEITNNYFGEIPHSVYASPNFLKAARFWDHNGNYIDWPFSKDGDGAPNIWRSEYDYWLIENSLADVWDCCTLIGFTASAHYVSLECYHNARNEKKEITCKYLISAEGSLSLIRARLDPEFEKSLKWFVAYQNYYEGHSDIDPYFYHGFLDSQYGDVYAWFNIKDGLQIFGTAVKKGVKLSSYLNNYTKMLESKFGLRLTKLVRKVGCLGNDMCTTGRFYLGKRNVLLVGESAGFLNAFGEGISCALSTGLSAAEAISKSVSSGDDTIALYTELTKQERRQTAVSWKLGARIAGRNLMPL</sequence>
<evidence type="ECO:0008006" key="3">
    <source>
        <dbReference type="Google" id="ProtNLM"/>
    </source>
</evidence>